<evidence type="ECO:0000313" key="8">
    <source>
        <dbReference type="Proteomes" id="UP000271339"/>
    </source>
</evidence>
<evidence type="ECO:0000313" key="7">
    <source>
        <dbReference type="EMBL" id="RMA58084.1"/>
    </source>
</evidence>
<dbReference type="GO" id="GO:0008610">
    <property type="term" value="P:lipid biosynthetic process"/>
    <property type="evidence" value="ECO:0007669"/>
    <property type="project" value="InterPro"/>
</dbReference>
<feature type="transmembrane region" description="Helical" evidence="5">
    <location>
        <begin position="50"/>
        <end position="70"/>
    </location>
</feature>
<evidence type="ECO:0000256" key="4">
    <source>
        <dbReference type="ARBA" id="ARBA00023136"/>
    </source>
</evidence>
<organism evidence="7 8">
    <name type="scientific">Ulvibacter antarcticus</name>
    <dbReference type="NCBI Taxonomy" id="442714"/>
    <lineage>
        <taxon>Bacteria</taxon>
        <taxon>Pseudomonadati</taxon>
        <taxon>Bacteroidota</taxon>
        <taxon>Flavobacteriia</taxon>
        <taxon>Flavobacteriales</taxon>
        <taxon>Flavobacteriaceae</taxon>
        <taxon>Ulvibacter</taxon>
    </lineage>
</organism>
<dbReference type="GO" id="GO:0016491">
    <property type="term" value="F:oxidoreductase activity"/>
    <property type="evidence" value="ECO:0007669"/>
    <property type="project" value="InterPro"/>
</dbReference>
<evidence type="ECO:0000256" key="1">
    <source>
        <dbReference type="ARBA" id="ARBA00004370"/>
    </source>
</evidence>
<dbReference type="AlphaFoldDB" id="A0A3L9YCJ2"/>
<keyword evidence="3 5" id="KW-1133">Transmembrane helix</keyword>
<gene>
    <name evidence="7" type="ORF">BXY75_2892</name>
</gene>
<reference evidence="7 8" key="1">
    <citation type="submission" date="2018-10" db="EMBL/GenBank/DDBJ databases">
        <title>Genomic Encyclopedia of Archaeal and Bacterial Type Strains, Phase II (KMG-II): from individual species to whole genera.</title>
        <authorList>
            <person name="Goeker M."/>
        </authorList>
    </citation>
    <scope>NUCLEOTIDE SEQUENCE [LARGE SCALE GENOMIC DNA]</scope>
    <source>
        <strain evidence="7 8">DSM 23424</strain>
    </source>
</reference>
<evidence type="ECO:0000256" key="3">
    <source>
        <dbReference type="ARBA" id="ARBA00022989"/>
    </source>
</evidence>
<dbReference type="EMBL" id="REFC01000014">
    <property type="protein sequence ID" value="RMA58084.1"/>
    <property type="molecule type" value="Genomic_DNA"/>
</dbReference>
<evidence type="ECO:0000256" key="5">
    <source>
        <dbReference type="SAM" id="Phobius"/>
    </source>
</evidence>
<dbReference type="GO" id="GO:0005506">
    <property type="term" value="F:iron ion binding"/>
    <property type="evidence" value="ECO:0007669"/>
    <property type="project" value="InterPro"/>
</dbReference>
<dbReference type="InterPro" id="IPR006694">
    <property type="entry name" value="Fatty_acid_hydroxylase"/>
</dbReference>
<dbReference type="Proteomes" id="UP000271339">
    <property type="component" value="Unassembled WGS sequence"/>
</dbReference>
<evidence type="ECO:0000259" key="6">
    <source>
        <dbReference type="Pfam" id="PF04116"/>
    </source>
</evidence>
<keyword evidence="4 5" id="KW-0472">Membrane</keyword>
<feature type="domain" description="Fatty acid hydroxylase" evidence="6">
    <location>
        <begin position="92"/>
        <end position="223"/>
    </location>
</feature>
<keyword evidence="8" id="KW-1185">Reference proteome</keyword>
<keyword evidence="2 5" id="KW-0812">Transmembrane</keyword>
<accession>A0A3L9YCJ2</accession>
<dbReference type="GO" id="GO:0016020">
    <property type="term" value="C:membrane"/>
    <property type="evidence" value="ECO:0007669"/>
    <property type="project" value="UniProtKB-SubCell"/>
</dbReference>
<evidence type="ECO:0000256" key="2">
    <source>
        <dbReference type="ARBA" id="ARBA00022692"/>
    </source>
</evidence>
<sequence length="258" mass="29552">MKNLLNQLPSPLELILDPLSLVILGIYVSLMIWEALFPARQLPKVKYWKLKGIIAFILFFLLSSYLPLLWDEYLAAYQIFNLTGIGTFWGALAGILVYEFGEYVWHRTMHSSNILWKGMHQMHHSAERLDSYGAFYFSPLDMVGWVALSSICLIVVAGFTPEATTLIILITTFLTIFQHSNIKTPRWIGYLIQRPEAHTIHHARGIHAYNYAGITLFDILFGTFRNPKNYKHETGFYQGASAKVKEMLLFKDISKGGE</sequence>
<proteinExistence type="predicted"/>
<comment type="caution">
    <text evidence="7">The sequence shown here is derived from an EMBL/GenBank/DDBJ whole genome shotgun (WGS) entry which is preliminary data.</text>
</comment>
<feature type="transmembrane region" description="Helical" evidence="5">
    <location>
        <begin position="20"/>
        <end position="38"/>
    </location>
</feature>
<dbReference type="InterPro" id="IPR050307">
    <property type="entry name" value="Sterol_Desaturase_Related"/>
</dbReference>
<dbReference type="Pfam" id="PF04116">
    <property type="entry name" value="FA_hydroxylase"/>
    <property type="match status" value="1"/>
</dbReference>
<feature type="transmembrane region" description="Helical" evidence="5">
    <location>
        <begin position="76"/>
        <end position="98"/>
    </location>
</feature>
<dbReference type="PANTHER" id="PTHR11863">
    <property type="entry name" value="STEROL DESATURASE"/>
    <property type="match status" value="1"/>
</dbReference>
<comment type="subcellular location">
    <subcellularLocation>
        <location evidence="1">Membrane</location>
    </subcellularLocation>
</comment>
<dbReference type="RefSeq" id="WP_121908450.1">
    <property type="nucleotide sequence ID" value="NZ_REFC01000014.1"/>
</dbReference>
<dbReference type="OrthoDB" id="9770329at2"/>
<protein>
    <submittedName>
        <fullName evidence="7">Sterol desaturase/sphingolipid hydroxylase (Fatty acid hydroxylase superfamily)</fullName>
    </submittedName>
</protein>
<name>A0A3L9YCJ2_9FLAO</name>